<sequence>MNPMNFRHHSLGVKSILIVASNEWKAFRTNKGLLLSMFMQPLMLYGLLVSALGLSIQTVNYQGIVVSYAQYALIGIFSFFMTTQMSQAMYRSSVDKQFGLLAIKFMNGVQPWHYLTGMSFFPSIGFIFQCSVLLVLGLITGGIYQIVYFLLAVLFGIILLEFWSSLGILLSTKISDYQKRDLVMTLIFTPISYAAPTLYVLSDNSPILIKLIAAINPLTYQLNALRSIAFGIFDLKTILISVVLSLAMVLLAQSILKRMKLTLAER</sequence>
<dbReference type="Proteomes" id="UP001377804">
    <property type="component" value="Unassembled WGS sequence"/>
</dbReference>
<comment type="similarity">
    <text evidence="5">Belongs to the ABC-2 integral membrane protein family.</text>
</comment>
<evidence type="ECO:0000256" key="3">
    <source>
        <dbReference type="ARBA" id="ARBA00022989"/>
    </source>
</evidence>
<evidence type="ECO:0000256" key="5">
    <source>
        <dbReference type="RuleBase" id="RU361157"/>
    </source>
</evidence>
<keyword evidence="8" id="KW-1185">Reference proteome</keyword>
<feature type="transmembrane region" description="Helical" evidence="5">
    <location>
        <begin position="182"/>
        <end position="201"/>
    </location>
</feature>
<dbReference type="InterPro" id="IPR051784">
    <property type="entry name" value="Nod_factor_ABC_transporter"/>
</dbReference>
<dbReference type="PANTHER" id="PTHR43229">
    <property type="entry name" value="NODULATION PROTEIN J"/>
    <property type="match status" value="1"/>
</dbReference>
<dbReference type="PIRSF" id="PIRSF006648">
    <property type="entry name" value="DrrB"/>
    <property type="match status" value="1"/>
</dbReference>
<reference evidence="7 8" key="1">
    <citation type="submission" date="2023-10" db="EMBL/GenBank/DDBJ databases">
        <title>Holzapfeliella saturejae sp. nov. isolated from Satureja montana flowers.</title>
        <authorList>
            <person name="Alcantara C."/>
            <person name="Zuniga M."/>
            <person name="Landete J.M."/>
            <person name="Monedero V."/>
        </authorList>
    </citation>
    <scope>NUCLEOTIDE SEQUENCE [LARGE SCALE GENOMIC DNA]</scope>
    <source>
        <strain evidence="7 8">He02</strain>
    </source>
</reference>
<dbReference type="EMBL" id="JAWMWG010000001">
    <property type="protein sequence ID" value="MEJ6348451.1"/>
    <property type="molecule type" value="Genomic_DNA"/>
</dbReference>
<dbReference type="PANTHER" id="PTHR43229:SF2">
    <property type="entry name" value="NODULATION PROTEIN J"/>
    <property type="match status" value="1"/>
</dbReference>
<dbReference type="Pfam" id="PF01061">
    <property type="entry name" value="ABC2_membrane"/>
    <property type="match status" value="1"/>
</dbReference>
<feature type="transmembrane region" description="Helical" evidence="5">
    <location>
        <begin position="33"/>
        <end position="56"/>
    </location>
</feature>
<evidence type="ECO:0000313" key="7">
    <source>
        <dbReference type="EMBL" id="MEJ6348451.1"/>
    </source>
</evidence>
<feature type="transmembrane region" description="Helical" evidence="5">
    <location>
        <begin position="111"/>
        <end position="140"/>
    </location>
</feature>
<name>A0ABU8SGJ3_9LACO</name>
<feature type="transmembrane region" description="Helical" evidence="5">
    <location>
        <begin position="68"/>
        <end position="90"/>
    </location>
</feature>
<organism evidence="7 8">
    <name type="scientific">Holzapfeliella saturejae</name>
    <dbReference type="NCBI Taxonomy" id="3082953"/>
    <lineage>
        <taxon>Bacteria</taxon>
        <taxon>Bacillati</taxon>
        <taxon>Bacillota</taxon>
        <taxon>Bacilli</taxon>
        <taxon>Lactobacillales</taxon>
        <taxon>Lactobacillaceae</taxon>
        <taxon>Holzapfeliella</taxon>
    </lineage>
</organism>
<proteinExistence type="inferred from homology"/>
<evidence type="ECO:0000259" key="6">
    <source>
        <dbReference type="PROSITE" id="PS51012"/>
    </source>
</evidence>
<gene>
    <name evidence="7" type="ORF">R4Y45_04315</name>
</gene>
<feature type="transmembrane region" description="Helical" evidence="5">
    <location>
        <begin position="146"/>
        <end position="170"/>
    </location>
</feature>
<evidence type="ECO:0000256" key="4">
    <source>
        <dbReference type="ARBA" id="ARBA00023136"/>
    </source>
</evidence>
<keyword evidence="5" id="KW-0813">Transport</keyword>
<keyword evidence="5" id="KW-1003">Cell membrane</keyword>
<dbReference type="PROSITE" id="PS51012">
    <property type="entry name" value="ABC_TM2"/>
    <property type="match status" value="1"/>
</dbReference>
<dbReference type="RefSeq" id="WP_339970257.1">
    <property type="nucleotide sequence ID" value="NZ_JAWMWG010000001.1"/>
</dbReference>
<keyword evidence="2 5" id="KW-0812">Transmembrane</keyword>
<keyword evidence="3 5" id="KW-1133">Transmembrane helix</keyword>
<evidence type="ECO:0000313" key="8">
    <source>
        <dbReference type="Proteomes" id="UP001377804"/>
    </source>
</evidence>
<comment type="caution">
    <text evidence="7">The sequence shown here is derived from an EMBL/GenBank/DDBJ whole genome shotgun (WGS) entry which is preliminary data.</text>
</comment>
<comment type="subcellular location">
    <subcellularLocation>
        <location evidence="5">Cell membrane</location>
        <topology evidence="5">Multi-pass membrane protein</topology>
    </subcellularLocation>
    <subcellularLocation>
        <location evidence="1">Membrane</location>
        <topology evidence="1">Multi-pass membrane protein</topology>
    </subcellularLocation>
</comment>
<evidence type="ECO:0000256" key="2">
    <source>
        <dbReference type="ARBA" id="ARBA00022692"/>
    </source>
</evidence>
<dbReference type="InterPro" id="IPR013525">
    <property type="entry name" value="ABC2_TM"/>
</dbReference>
<dbReference type="InterPro" id="IPR000412">
    <property type="entry name" value="ABC_2_transport"/>
</dbReference>
<dbReference type="InterPro" id="IPR047817">
    <property type="entry name" value="ABC2_TM_bact-type"/>
</dbReference>
<accession>A0ABU8SGJ3</accession>
<keyword evidence="4 5" id="KW-0472">Membrane</keyword>
<evidence type="ECO:0000256" key="1">
    <source>
        <dbReference type="ARBA" id="ARBA00004141"/>
    </source>
</evidence>
<feature type="domain" description="ABC transmembrane type-2" evidence="6">
    <location>
        <begin position="32"/>
        <end position="259"/>
    </location>
</feature>
<protein>
    <recommendedName>
        <fullName evidence="5">Transport permease protein</fullName>
    </recommendedName>
</protein>
<feature type="transmembrane region" description="Helical" evidence="5">
    <location>
        <begin position="237"/>
        <end position="256"/>
    </location>
</feature>